<keyword evidence="1" id="KW-1133">Transmembrane helix</keyword>
<dbReference type="RefSeq" id="WP_411914770.1">
    <property type="nucleotide sequence ID" value="NZ_BAAFSF010000001.1"/>
</dbReference>
<reference evidence="2 3" key="1">
    <citation type="journal article" date="2025" name="Int. J. Syst. Evol. Microbiol.">
        <title>Desulfovibrio falkowii sp. nov., Porphyromonas miyakawae sp. nov., Mediterraneibacter flintii sp. nov. and Owariibacterium komagatae gen. nov., sp. nov., isolated from human faeces.</title>
        <authorList>
            <person name="Hamaguchi T."/>
            <person name="Ohara M."/>
            <person name="Hisatomi A."/>
            <person name="Sekiguchi K."/>
            <person name="Takeda J.I."/>
            <person name="Ueyama J."/>
            <person name="Ito M."/>
            <person name="Nishiwaki H."/>
            <person name="Ogi T."/>
            <person name="Hirayama M."/>
            <person name="Ohkuma M."/>
            <person name="Sakamoto M."/>
            <person name="Ohno K."/>
        </authorList>
    </citation>
    <scope>NUCLEOTIDE SEQUENCE [LARGE SCALE GENOMIC DNA]</scope>
    <source>
        <strain evidence="2 3">13CB11C</strain>
    </source>
</reference>
<comment type="caution">
    <text evidence="2">The sequence shown here is derived from an EMBL/GenBank/DDBJ whole genome shotgun (WGS) entry which is preliminary data.</text>
</comment>
<keyword evidence="1" id="KW-0472">Membrane</keyword>
<feature type="transmembrane region" description="Helical" evidence="1">
    <location>
        <begin position="7"/>
        <end position="26"/>
    </location>
</feature>
<accession>A0ABQ0DZP2</accession>
<name>A0ABQ0DZP2_9PORP</name>
<dbReference type="Proteomes" id="UP001628220">
    <property type="component" value="Unassembled WGS sequence"/>
</dbReference>
<sequence>MRKFLTYLGAIVLLIGVLVLAVPAFMHTTSNVTLYIGIILVILGYVLHIVLNKRNERGE</sequence>
<evidence type="ECO:0000313" key="3">
    <source>
        <dbReference type="Proteomes" id="UP001628220"/>
    </source>
</evidence>
<organism evidence="2 3">
    <name type="scientific">Porphyromonas miyakawae</name>
    <dbReference type="NCBI Taxonomy" id="3137470"/>
    <lineage>
        <taxon>Bacteria</taxon>
        <taxon>Pseudomonadati</taxon>
        <taxon>Bacteroidota</taxon>
        <taxon>Bacteroidia</taxon>
        <taxon>Bacteroidales</taxon>
        <taxon>Porphyromonadaceae</taxon>
        <taxon>Porphyromonas</taxon>
    </lineage>
</organism>
<gene>
    <name evidence="2" type="ORF">Tsumi_00460</name>
</gene>
<proteinExistence type="predicted"/>
<evidence type="ECO:0000313" key="2">
    <source>
        <dbReference type="EMBL" id="GAB1250942.1"/>
    </source>
</evidence>
<keyword evidence="3" id="KW-1185">Reference proteome</keyword>
<protein>
    <submittedName>
        <fullName evidence="2">Uncharacterized protein</fullName>
    </submittedName>
</protein>
<dbReference type="EMBL" id="BAAFSF010000001">
    <property type="protein sequence ID" value="GAB1250942.1"/>
    <property type="molecule type" value="Genomic_DNA"/>
</dbReference>
<keyword evidence="1" id="KW-0812">Transmembrane</keyword>
<feature type="transmembrane region" description="Helical" evidence="1">
    <location>
        <begin position="32"/>
        <end position="51"/>
    </location>
</feature>
<evidence type="ECO:0000256" key="1">
    <source>
        <dbReference type="SAM" id="Phobius"/>
    </source>
</evidence>